<evidence type="ECO:0000259" key="9">
    <source>
        <dbReference type="PROSITE" id="PS51459"/>
    </source>
</evidence>
<dbReference type="GO" id="GO:0070733">
    <property type="term" value="F:AMPylase activity"/>
    <property type="evidence" value="ECO:0007669"/>
    <property type="project" value="UniProtKB-EC"/>
</dbReference>
<evidence type="ECO:0000256" key="5">
    <source>
        <dbReference type="ARBA" id="ARBA00034531"/>
    </source>
</evidence>
<dbReference type="STRING" id="156980.SAMN04489745_0074"/>
<evidence type="ECO:0000256" key="3">
    <source>
        <dbReference type="ARBA" id="ARBA00022741"/>
    </source>
</evidence>
<feature type="domain" description="Fido" evidence="9">
    <location>
        <begin position="63"/>
        <end position="228"/>
    </location>
</feature>
<dbReference type="Proteomes" id="UP000182652">
    <property type="component" value="Unassembled WGS sequence"/>
</dbReference>
<evidence type="ECO:0000256" key="6">
    <source>
        <dbReference type="ARBA" id="ARBA00047939"/>
    </source>
</evidence>
<dbReference type="AlphaFoldDB" id="A0A1H4I6K9"/>
<sequence length="292" mass="32605">MTTSSYRAWDDYFIPGTDTLRNKFTTAEAPYGEPDKNRLELLETLATHARMVELAEHPIEGAFDYEHLKAIHHHLFQDVYDWAGTEREVPVGEWMTKSGPDVVHYAPGDLRAPEVAYAYYPAGEPLASAAAQQFRQLESKDFLRGLDHGSFTVELAEIWGELNVVHPFREGNTRTQFVFFAQLAENAGYRLDAGAFVPGAPLRDEFVWARFYSQATGSNDRLAEVLLKGTTAITPAPLDPELQKMRDLARLSFPKTPAWNKPAGHEISDSGPAPESRSTERGLEGPGQGRTR</sequence>
<gene>
    <name evidence="10" type="ORF">SAMN04489745_0074</name>
</gene>
<dbReference type="GO" id="GO:0005524">
    <property type="term" value="F:ATP binding"/>
    <property type="evidence" value="ECO:0007669"/>
    <property type="project" value="UniProtKB-KW"/>
</dbReference>
<protein>
    <recommendedName>
        <fullName evidence="5">protein adenylyltransferase</fullName>
        <ecNumber evidence="5">2.7.7.108</ecNumber>
    </recommendedName>
</protein>
<evidence type="ECO:0000256" key="1">
    <source>
        <dbReference type="ARBA" id="ARBA00022679"/>
    </source>
</evidence>
<reference evidence="10 11" key="1">
    <citation type="submission" date="2016-10" db="EMBL/GenBank/DDBJ databases">
        <authorList>
            <person name="de Groot N.N."/>
        </authorList>
    </citation>
    <scope>NUCLEOTIDE SEQUENCE [LARGE SCALE GENOMIC DNA]</scope>
    <source>
        <strain evidence="10 11">DSM 10495</strain>
    </source>
</reference>
<dbReference type="EMBL" id="FNSN01000002">
    <property type="protein sequence ID" value="SEB29707.1"/>
    <property type="molecule type" value="Genomic_DNA"/>
</dbReference>
<dbReference type="PROSITE" id="PS51459">
    <property type="entry name" value="FIDO"/>
    <property type="match status" value="1"/>
</dbReference>
<evidence type="ECO:0000313" key="11">
    <source>
        <dbReference type="Proteomes" id="UP000182652"/>
    </source>
</evidence>
<keyword evidence="1" id="KW-0808">Transferase</keyword>
<evidence type="ECO:0000256" key="4">
    <source>
        <dbReference type="ARBA" id="ARBA00022840"/>
    </source>
</evidence>
<dbReference type="Pfam" id="PF02661">
    <property type="entry name" value="Fic"/>
    <property type="match status" value="1"/>
</dbReference>
<dbReference type="InterPro" id="IPR036597">
    <property type="entry name" value="Fido-like_dom_sf"/>
</dbReference>
<dbReference type="EC" id="2.7.7.108" evidence="5"/>
<feature type="region of interest" description="Disordered" evidence="8">
    <location>
        <begin position="253"/>
        <end position="292"/>
    </location>
</feature>
<dbReference type="SUPFAM" id="SSF140931">
    <property type="entry name" value="Fic-like"/>
    <property type="match status" value="1"/>
</dbReference>
<comment type="catalytic activity">
    <reaction evidence="6">
        <text>L-threonyl-[protein] + ATP = 3-O-(5'-adenylyl)-L-threonyl-[protein] + diphosphate</text>
        <dbReference type="Rhea" id="RHEA:54292"/>
        <dbReference type="Rhea" id="RHEA-COMP:11060"/>
        <dbReference type="Rhea" id="RHEA-COMP:13847"/>
        <dbReference type="ChEBI" id="CHEBI:30013"/>
        <dbReference type="ChEBI" id="CHEBI:30616"/>
        <dbReference type="ChEBI" id="CHEBI:33019"/>
        <dbReference type="ChEBI" id="CHEBI:138113"/>
        <dbReference type="EC" id="2.7.7.108"/>
    </reaction>
</comment>
<organism evidence="10 11">
    <name type="scientific">Arthrobacter woluwensis</name>
    <dbReference type="NCBI Taxonomy" id="156980"/>
    <lineage>
        <taxon>Bacteria</taxon>
        <taxon>Bacillati</taxon>
        <taxon>Actinomycetota</taxon>
        <taxon>Actinomycetes</taxon>
        <taxon>Micrococcales</taxon>
        <taxon>Micrococcaceae</taxon>
        <taxon>Arthrobacter</taxon>
    </lineage>
</organism>
<keyword evidence="3" id="KW-0547">Nucleotide-binding</keyword>
<keyword evidence="11" id="KW-1185">Reference proteome</keyword>
<dbReference type="InterPro" id="IPR003812">
    <property type="entry name" value="Fido"/>
</dbReference>
<dbReference type="PANTHER" id="PTHR39560">
    <property type="entry name" value="PROTEIN ADENYLYLTRANSFERASE FIC-RELATED"/>
    <property type="match status" value="1"/>
</dbReference>
<comment type="catalytic activity">
    <reaction evidence="7">
        <text>L-tyrosyl-[protein] + ATP = O-(5'-adenylyl)-L-tyrosyl-[protein] + diphosphate</text>
        <dbReference type="Rhea" id="RHEA:54288"/>
        <dbReference type="Rhea" id="RHEA-COMP:10136"/>
        <dbReference type="Rhea" id="RHEA-COMP:13846"/>
        <dbReference type="ChEBI" id="CHEBI:30616"/>
        <dbReference type="ChEBI" id="CHEBI:33019"/>
        <dbReference type="ChEBI" id="CHEBI:46858"/>
        <dbReference type="ChEBI" id="CHEBI:83624"/>
        <dbReference type="EC" id="2.7.7.108"/>
    </reaction>
</comment>
<dbReference type="GO" id="GO:0051302">
    <property type="term" value="P:regulation of cell division"/>
    <property type="evidence" value="ECO:0007669"/>
    <property type="project" value="TreeGrafter"/>
</dbReference>
<accession>A0A1H4I6K9</accession>
<keyword evidence="2" id="KW-0548">Nucleotidyltransferase</keyword>
<name>A0A1H4I6K9_9MICC</name>
<evidence type="ECO:0000256" key="7">
    <source>
        <dbReference type="ARBA" id="ARBA00048696"/>
    </source>
</evidence>
<keyword evidence="4" id="KW-0067">ATP-binding</keyword>
<dbReference type="PANTHER" id="PTHR39560:SF1">
    <property type="entry name" value="PROTEIN ADENYLYLTRANSFERASE FIC-RELATED"/>
    <property type="match status" value="1"/>
</dbReference>
<proteinExistence type="predicted"/>
<dbReference type="RefSeq" id="WP_074783861.1">
    <property type="nucleotide sequence ID" value="NZ_FNSN01000002.1"/>
</dbReference>
<dbReference type="Gene3D" id="1.10.3290.10">
    <property type="entry name" value="Fido-like domain"/>
    <property type="match status" value="1"/>
</dbReference>
<evidence type="ECO:0000256" key="8">
    <source>
        <dbReference type="SAM" id="MobiDB-lite"/>
    </source>
</evidence>
<evidence type="ECO:0000313" key="10">
    <source>
        <dbReference type="EMBL" id="SEB29707.1"/>
    </source>
</evidence>
<evidence type="ECO:0000256" key="2">
    <source>
        <dbReference type="ARBA" id="ARBA00022695"/>
    </source>
</evidence>